<dbReference type="PANTHER" id="PTHR12243">
    <property type="entry name" value="MADF DOMAIN TRANSCRIPTION FACTOR"/>
    <property type="match status" value="1"/>
</dbReference>
<proteinExistence type="predicted"/>
<feature type="domain" description="MADF" evidence="2">
    <location>
        <begin position="1"/>
        <end position="73"/>
    </location>
</feature>
<keyword evidence="4" id="KW-1185">Reference proteome</keyword>
<accession>A0A9N9MC75</accession>
<feature type="region of interest" description="Disordered" evidence="1">
    <location>
        <begin position="39"/>
        <end position="60"/>
    </location>
</feature>
<organism evidence="3 4">
    <name type="scientific">Ceutorhynchus assimilis</name>
    <name type="common">cabbage seed weevil</name>
    <dbReference type="NCBI Taxonomy" id="467358"/>
    <lineage>
        <taxon>Eukaryota</taxon>
        <taxon>Metazoa</taxon>
        <taxon>Ecdysozoa</taxon>
        <taxon>Arthropoda</taxon>
        <taxon>Hexapoda</taxon>
        <taxon>Insecta</taxon>
        <taxon>Pterygota</taxon>
        <taxon>Neoptera</taxon>
        <taxon>Endopterygota</taxon>
        <taxon>Coleoptera</taxon>
        <taxon>Polyphaga</taxon>
        <taxon>Cucujiformia</taxon>
        <taxon>Curculionidae</taxon>
        <taxon>Ceutorhynchinae</taxon>
        <taxon>Ceutorhynchus</taxon>
    </lineage>
</organism>
<feature type="compositionally biased region" description="Polar residues" evidence="1">
    <location>
        <begin position="116"/>
        <end position="126"/>
    </location>
</feature>
<evidence type="ECO:0000313" key="4">
    <source>
        <dbReference type="Proteomes" id="UP001152799"/>
    </source>
</evidence>
<evidence type="ECO:0000256" key="1">
    <source>
        <dbReference type="SAM" id="MobiDB-lite"/>
    </source>
</evidence>
<dbReference type="GO" id="GO:0006357">
    <property type="term" value="P:regulation of transcription by RNA polymerase II"/>
    <property type="evidence" value="ECO:0007669"/>
    <property type="project" value="TreeGrafter"/>
</dbReference>
<dbReference type="AlphaFoldDB" id="A0A9N9MC75"/>
<dbReference type="Proteomes" id="UP001152799">
    <property type="component" value="Chromosome 1"/>
</dbReference>
<dbReference type="Pfam" id="PF10545">
    <property type="entry name" value="MADF_DNA_bdg"/>
    <property type="match status" value="1"/>
</dbReference>
<dbReference type="InterPro" id="IPR006578">
    <property type="entry name" value="MADF-dom"/>
</dbReference>
<reference evidence="3" key="1">
    <citation type="submission" date="2022-01" db="EMBL/GenBank/DDBJ databases">
        <authorList>
            <person name="King R."/>
        </authorList>
    </citation>
    <scope>NUCLEOTIDE SEQUENCE</scope>
</reference>
<evidence type="ECO:0000259" key="2">
    <source>
        <dbReference type="PROSITE" id="PS51029"/>
    </source>
</evidence>
<gene>
    <name evidence="3" type="ORF">CEUTPL_LOCUS846</name>
</gene>
<name>A0A9N9MC75_9CUCU</name>
<sequence length="266" mass="30010">MRKKSYKDKIAKDNAWRRISETLKSTEEDCRKRWRNIRDAYKKSKKKTTTGSAAKKSKYNNNDHLKFLDASLTERDSSHCTLDNDDDQKENVEQIFNIDESASSPFLGSGDENVCQDKTNSSTASNEKIRRRTLSQENESNENAQFDFATTIQSPKEGLIGNENKASAVETKPKHPIFTFFESLAKTVSQFPPDIIARTRSKAAQIVTDMELESIARSSKIPANNPYAMTLIEIDENSSTSNCYSVVSPHHSAADNIKTPENIIYP</sequence>
<protein>
    <recommendedName>
        <fullName evidence="2">MADF domain-containing protein</fullName>
    </recommendedName>
</protein>
<evidence type="ECO:0000313" key="3">
    <source>
        <dbReference type="EMBL" id="CAG9760110.1"/>
    </source>
</evidence>
<dbReference type="PANTHER" id="PTHR12243:SF67">
    <property type="entry name" value="COREPRESSOR OF PANGOLIN, ISOFORM A-RELATED"/>
    <property type="match status" value="1"/>
</dbReference>
<dbReference type="InterPro" id="IPR039353">
    <property type="entry name" value="TF_Adf1"/>
</dbReference>
<feature type="compositionally biased region" description="Polar residues" evidence="1">
    <location>
        <begin position="135"/>
        <end position="147"/>
    </location>
</feature>
<dbReference type="GO" id="GO:0005634">
    <property type="term" value="C:nucleus"/>
    <property type="evidence" value="ECO:0007669"/>
    <property type="project" value="TreeGrafter"/>
</dbReference>
<dbReference type="PROSITE" id="PS51029">
    <property type="entry name" value="MADF"/>
    <property type="match status" value="1"/>
</dbReference>
<dbReference type="EMBL" id="OU892277">
    <property type="protein sequence ID" value="CAG9760110.1"/>
    <property type="molecule type" value="Genomic_DNA"/>
</dbReference>
<dbReference type="GO" id="GO:0005667">
    <property type="term" value="C:transcription regulator complex"/>
    <property type="evidence" value="ECO:0007669"/>
    <property type="project" value="TreeGrafter"/>
</dbReference>
<dbReference type="SMART" id="SM00595">
    <property type="entry name" value="MADF"/>
    <property type="match status" value="1"/>
</dbReference>
<dbReference type="OrthoDB" id="5803771at2759"/>
<feature type="region of interest" description="Disordered" evidence="1">
    <location>
        <begin position="102"/>
        <end position="147"/>
    </location>
</feature>